<protein>
    <recommendedName>
        <fullName evidence="4">DUF1656 domain-containing protein</fullName>
    </recommendedName>
</protein>
<organism evidence="2 3">
    <name type="scientific">Shewanella electrica</name>
    <dbReference type="NCBI Taxonomy" id="515560"/>
    <lineage>
        <taxon>Bacteria</taxon>
        <taxon>Pseudomonadati</taxon>
        <taxon>Pseudomonadota</taxon>
        <taxon>Gammaproteobacteria</taxon>
        <taxon>Alteromonadales</taxon>
        <taxon>Shewanellaceae</taxon>
        <taxon>Shewanella</taxon>
    </lineage>
</organism>
<feature type="transmembrane region" description="Helical" evidence="1">
    <location>
        <begin position="43"/>
        <end position="63"/>
    </location>
</feature>
<keyword evidence="3" id="KW-1185">Reference proteome</keyword>
<evidence type="ECO:0000313" key="2">
    <source>
        <dbReference type="EMBL" id="MCS4559096.1"/>
    </source>
</evidence>
<evidence type="ECO:0000256" key="1">
    <source>
        <dbReference type="SAM" id="Phobius"/>
    </source>
</evidence>
<gene>
    <name evidence="2" type="ORF">L9G74_21995</name>
</gene>
<accession>A0ABT2FVI0</accession>
<name>A0ABT2FVI0_9GAMM</name>
<keyword evidence="1" id="KW-1133">Transmembrane helix</keyword>
<comment type="caution">
    <text evidence="2">The sequence shown here is derived from an EMBL/GenBank/DDBJ whole genome shotgun (WGS) entry which is preliminary data.</text>
</comment>
<feature type="transmembrane region" description="Helical" evidence="1">
    <location>
        <begin position="12"/>
        <end position="31"/>
    </location>
</feature>
<sequence length="64" mass="7307">PLQVTSVQLPFGAFSYLLLLFASQLNCFALIHDLGCRSYLQWNLYCFDFSVFVVVLVMEGFYAS</sequence>
<reference evidence="2 3" key="1">
    <citation type="submission" date="2022-02" db="EMBL/GenBank/DDBJ databases">
        <authorList>
            <person name="Zhuang L."/>
        </authorList>
    </citation>
    <scope>NUCLEOTIDE SEQUENCE [LARGE SCALE GENOMIC DNA]</scope>
    <source>
        <strain evidence="2 3">C32</strain>
    </source>
</reference>
<feature type="non-terminal residue" evidence="2">
    <location>
        <position position="1"/>
    </location>
</feature>
<keyword evidence="1" id="KW-0472">Membrane</keyword>
<keyword evidence="1" id="KW-0812">Transmembrane</keyword>
<dbReference type="EMBL" id="JAKOGG010000739">
    <property type="protein sequence ID" value="MCS4559096.1"/>
    <property type="molecule type" value="Genomic_DNA"/>
</dbReference>
<evidence type="ECO:0008006" key="4">
    <source>
        <dbReference type="Google" id="ProtNLM"/>
    </source>
</evidence>
<dbReference type="Proteomes" id="UP001201549">
    <property type="component" value="Unassembled WGS sequence"/>
</dbReference>
<reference evidence="3" key="2">
    <citation type="submission" date="2023-07" db="EMBL/GenBank/DDBJ databases">
        <title>Shewanella mangrovi sp. nov., an acetaldehyde- degrading bacterium isolated from mangrove sediment.</title>
        <authorList>
            <person name="Liu Y."/>
        </authorList>
    </citation>
    <scope>NUCLEOTIDE SEQUENCE [LARGE SCALE GENOMIC DNA]</scope>
    <source>
        <strain evidence="3">C32</strain>
    </source>
</reference>
<proteinExistence type="predicted"/>
<evidence type="ECO:0000313" key="3">
    <source>
        <dbReference type="Proteomes" id="UP001201549"/>
    </source>
</evidence>